<dbReference type="SUPFAM" id="SSF49452">
    <property type="entry name" value="Starch-binding domain-like"/>
    <property type="match status" value="1"/>
</dbReference>
<dbReference type="InterPro" id="IPR002105">
    <property type="entry name" value="Dockerin_1_rpt"/>
</dbReference>
<dbReference type="Proteomes" id="UP000324479">
    <property type="component" value="Unassembled WGS sequence"/>
</dbReference>
<dbReference type="Gene3D" id="2.60.120.380">
    <property type="match status" value="1"/>
</dbReference>
<keyword evidence="3" id="KW-1185">Reference proteome</keyword>
<dbReference type="EMBL" id="VWOX01000008">
    <property type="protein sequence ID" value="KAA5542113.1"/>
    <property type="molecule type" value="Genomic_DNA"/>
</dbReference>
<dbReference type="Gene3D" id="3.40.33.10">
    <property type="entry name" value="CAP"/>
    <property type="match status" value="1"/>
</dbReference>
<dbReference type="InterPro" id="IPR014044">
    <property type="entry name" value="CAP_dom"/>
</dbReference>
<dbReference type="PANTHER" id="PTHR31157">
    <property type="entry name" value="SCP DOMAIN-CONTAINING PROTEIN"/>
    <property type="match status" value="1"/>
</dbReference>
<dbReference type="RefSeq" id="WP_150077260.1">
    <property type="nucleotide sequence ID" value="NZ_VWOX01000008.1"/>
</dbReference>
<dbReference type="InterPro" id="IPR013784">
    <property type="entry name" value="Carb-bd-like_fold"/>
</dbReference>
<reference evidence="2 3" key="1">
    <citation type="submission" date="2019-08" db="EMBL/GenBank/DDBJ databases">
        <authorList>
            <person name="Dhanesh K."/>
            <person name="Kumar G."/>
            <person name="Sasikala C."/>
            <person name="Venkata Ramana C."/>
        </authorList>
    </citation>
    <scope>NUCLEOTIDE SEQUENCE [LARGE SCALE GENOMIC DNA]</scope>
    <source>
        <strain evidence="2 3">JC645</strain>
    </source>
</reference>
<dbReference type="InterPro" id="IPR036439">
    <property type="entry name" value="Dockerin_dom_sf"/>
</dbReference>
<comment type="caution">
    <text evidence="2">The sequence shown here is derived from an EMBL/GenBank/DDBJ whole genome shotgun (WGS) entry which is preliminary data.</text>
</comment>
<dbReference type="Pfam" id="PF00188">
    <property type="entry name" value="CAP"/>
    <property type="match status" value="1"/>
</dbReference>
<dbReference type="SUPFAM" id="SSF55797">
    <property type="entry name" value="PR-1-like"/>
    <property type="match status" value="1"/>
</dbReference>
<protein>
    <recommendedName>
        <fullName evidence="1">SCP domain-containing protein</fullName>
    </recommendedName>
</protein>
<organism evidence="2 3">
    <name type="scientific">Roseiconus nitratireducens</name>
    <dbReference type="NCBI Taxonomy" id="2605748"/>
    <lineage>
        <taxon>Bacteria</taxon>
        <taxon>Pseudomonadati</taxon>
        <taxon>Planctomycetota</taxon>
        <taxon>Planctomycetia</taxon>
        <taxon>Pirellulales</taxon>
        <taxon>Pirellulaceae</taxon>
        <taxon>Roseiconus</taxon>
    </lineage>
</organism>
<dbReference type="GO" id="GO:0004553">
    <property type="term" value="F:hydrolase activity, hydrolyzing O-glycosyl compounds"/>
    <property type="evidence" value="ECO:0007669"/>
    <property type="project" value="InterPro"/>
</dbReference>
<dbReference type="SUPFAM" id="SSF63446">
    <property type="entry name" value="Type I dockerin domain"/>
    <property type="match status" value="1"/>
</dbReference>
<accession>A0A5M6D457</accession>
<evidence type="ECO:0000313" key="3">
    <source>
        <dbReference type="Proteomes" id="UP000324479"/>
    </source>
</evidence>
<dbReference type="InterPro" id="IPR035940">
    <property type="entry name" value="CAP_sf"/>
</dbReference>
<dbReference type="CDD" id="cd05379">
    <property type="entry name" value="CAP_bacterial"/>
    <property type="match status" value="1"/>
</dbReference>
<dbReference type="GO" id="GO:0000272">
    <property type="term" value="P:polysaccharide catabolic process"/>
    <property type="evidence" value="ECO:0007669"/>
    <property type="project" value="InterPro"/>
</dbReference>
<dbReference type="Pfam" id="PF00404">
    <property type="entry name" value="Dockerin_1"/>
    <property type="match status" value="1"/>
</dbReference>
<dbReference type="PANTHER" id="PTHR31157:SF1">
    <property type="entry name" value="SCP DOMAIN-CONTAINING PROTEIN"/>
    <property type="match status" value="1"/>
</dbReference>
<feature type="domain" description="SCP" evidence="1">
    <location>
        <begin position="68"/>
        <end position="175"/>
    </location>
</feature>
<evidence type="ECO:0000259" key="1">
    <source>
        <dbReference type="Pfam" id="PF00188"/>
    </source>
</evidence>
<dbReference type="Gene3D" id="2.60.40.3440">
    <property type="match status" value="1"/>
</dbReference>
<proteinExistence type="predicted"/>
<dbReference type="AlphaFoldDB" id="A0A5M6D457"/>
<dbReference type="GO" id="GO:0030246">
    <property type="term" value="F:carbohydrate binding"/>
    <property type="evidence" value="ECO:0007669"/>
    <property type="project" value="InterPro"/>
</dbReference>
<dbReference type="Gene3D" id="2.60.40.1120">
    <property type="entry name" value="Carboxypeptidase-like, regulatory domain"/>
    <property type="match status" value="1"/>
</dbReference>
<evidence type="ECO:0000313" key="2">
    <source>
        <dbReference type="EMBL" id="KAA5542113.1"/>
    </source>
</evidence>
<sequence length="623" mass="67194">MRPPASKRHRLCLERLESRNLLAAIGLTDAEQLLIELTNHTRANTIPGRNVFNGQLNQGLPAGTISPTPKPPVAPEPRLLQAARLHSRDMNDRSFFDHVNPDGQQANKRIEQTGYPFLLWGENLTYANGTYPPGYDLQDLDADLLLHHWTLFDSPVHRNIMMTPDFREIGVGLYGFDLDPKSPSGTYRQYQTQVYATRSGNPFLTGVVYHDANQNEFYSLGEGYGDVTITAFDGVNTFSTTTGPSGGYSLAVPAGTYTLTASGGGVSPPRRLRDIVVDSVNVKVDVLIDPDSIPPDLLEPNNQAAMASEIASDVASYEDLTLHESTDIDVFRWTASADGWLRLDVQSSDALDNVNVTVRSLPGTEVIQTFAARETPRLVAVSAGNEYLIEITATASGTSLVYSLSVEGLYPPVARDDGSVTASDTPVAIDVLHNDEAYGVRPEQIEIISQPSHGQGVVKADGTIEYVPNATFVGVEQFSYRLHGSAELVSEPANVVVHVGVDPGRNAVDPQDVDDNGIVTPLDALLVINHLAAAPPGSDGVLAVDLTRLGTPYFDVNGDRSISPSDALSVINRMAREINGGIEQESAPPPSSLLPRSPAERRVRELAADAALLLILEQPVSQP</sequence>
<gene>
    <name evidence="2" type="ORF">FYK55_14995</name>
</gene>
<name>A0A5M6D457_9BACT</name>
<dbReference type="Pfam" id="PF17963">
    <property type="entry name" value="Big_9"/>
    <property type="match status" value="1"/>
</dbReference>